<evidence type="ECO:0000256" key="19">
    <source>
        <dbReference type="PIRSR" id="PIRSR621190-4"/>
    </source>
</evidence>
<name>A0A3B4DE73_PYGNA</name>
<evidence type="ECO:0000256" key="11">
    <source>
        <dbReference type="ARBA" id="ARBA00022837"/>
    </source>
</evidence>
<protein>
    <recommendedName>
        <fullName evidence="23">Peptidase metallopeptidase domain-containing protein</fullName>
    </recommendedName>
</protein>
<dbReference type="GO" id="GO:0006508">
    <property type="term" value="P:proteolysis"/>
    <property type="evidence" value="ECO:0007669"/>
    <property type="project" value="UniProtKB-KW"/>
</dbReference>
<evidence type="ECO:0000256" key="18">
    <source>
        <dbReference type="PIRSR" id="PIRSR621190-3"/>
    </source>
</evidence>
<evidence type="ECO:0000256" key="14">
    <source>
        <dbReference type="ARBA" id="ARBA00023157"/>
    </source>
</evidence>
<dbReference type="GO" id="GO:0030574">
    <property type="term" value="P:collagen catabolic process"/>
    <property type="evidence" value="ECO:0007669"/>
    <property type="project" value="TreeGrafter"/>
</dbReference>
<keyword evidence="14 18" id="KW-1015">Disulfide bond</keyword>
<dbReference type="CDD" id="cd04278">
    <property type="entry name" value="ZnMc_MMP"/>
    <property type="match status" value="1"/>
</dbReference>
<dbReference type="SMART" id="SM00235">
    <property type="entry name" value="ZnMc"/>
    <property type="match status" value="1"/>
</dbReference>
<dbReference type="Ensembl" id="ENSPNAT00000040762.2">
    <property type="protein sequence ID" value="ENSPNAP00000021753.1"/>
    <property type="gene ID" value="ENSPNAG00000028946.2"/>
</dbReference>
<evidence type="ECO:0000256" key="10">
    <source>
        <dbReference type="ARBA" id="ARBA00022833"/>
    </source>
</evidence>
<keyword evidence="8" id="KW-0677">Repeat</keyword>
<evidence type="ECO:0000313" key="24">
    <source>
        <dbReference type="Ensembl" id="ENSPNAP00000021753.1"/>
    </source>
</evidence>
<dbReference type="SUPFAM" id="SSF55486">
    <property type="entry name" value="Metalloproteases ('zincins'), catalytic domain"/>
    <property type="match status" value="1"/>
</dbReference>
<dbReference type="CDD" id="cd00094">
    <property type="entry name" value="HX"/>
    <property type="match status" value="1"/>
</dbReference>
<evidence type="ECO:0000256" key="17">
    <source>
        <dbReference type="PIRSR" id="PIRSR621190-2"/>
    </source>
</evidence>
<feature type="binding site" evidence="17">
    <location>
        <position position="145"/>
    </location>
    <ligand>
        <name>Ca(2+)</name>
        <dbReference type="ChEBI" id="CHEBI:29108"/>
        <label>1</label>
    </ligand>
</feature>
<dbReference type="Pfam" id="PF01471">
    <property type="entry name" value="PG_binding_1"/>
    <property type="match status" value="1"/>
</dbReference>
<feature type="region of interest" description="Disordered" evidence="22">
    <location>
        <begin position="286"/>
        <end position="314"/>
    </location>
</feature>
<feature type="binding site" evidence="17">
    <location>
        <position position="222"/>
    </location>
    <ligand>
        <name>Ca(2+)</name>
        <dbReference type="ChEBI" id="CHEBI:29108"/>
        <label>3</label>
    </ligand>
</feature>
<evidence type="ECO:0000256" key="22">
    <source>
        <dbReference type="SAM" id="MobiDB-lite"/>
    </source>
</evidence>
<evidence type="ECO:0000313" key="25">
    <source>
        <dbReference type="Proteomes" id="UP001501920"/>
    </source>
</evidence>
<evidence type="ECO:0000256" key="12">
    <source>
        <dbReference type="ARBA" id="ARBA00023049"/>
    </source>
</evidence>
<feature type="repeat" description="Hemopexin" evidence="21">
    <location>
        <begin position="357"/>
        <end position="403"/>
    </location>
</feature>
<accession>A0A3B4DE73</accession>
<dbReference type="Pfam" id="PF00413">
    <property type="entry name" value="Peptidase_M10"/>
    <property type="match status" value="1"/>
</dbReference>
<dbReference type="GO" id="GO:0008270">
    <property type="term" value="F:zinc ion binding"/>
    <property type="evidence" value="ECO:0007669"/>
    <property type="project" value="InterPro"/>
</dbReference>
<evidence type="ECO:0000256" key="2">
    <source>
        <dbReference type="ARBA" id="ARBA00010370"/>
    </source>
</evidence>
<evidence type="ECO:0000256" key="16">
    <source>
        <dbReference type="PIRSR" id="PIRSR001191-2"/>
    </source>
</evidence>
<feature type="binding site" evidence="17">
    <location>
        <position position="222"/>
    </location>
    <ligand>
        <name>Ca(2+)</name>
        <dbReference type="ChEBI" id="CHEBI:29108"/>
        <label>1</label>
    </ligand>
</feature>
<feature type="short sequence motif" description="Cysteine switch" evidence="20">
    <location>
        <begin position="111"/>
        <end position="118"/>
    </location>
</feature>
<dbReference type="Gene3D" id="3.40.390.10">
    <property type="entry name" value="Collagenase (Catalytic Domain)"/>
    <property type="match status" value="1"/>
</dbReference>
<dbReference type="OMA" id="KPRWKQS"/>
<reference evidence="24" key="3">
    <citation type="submission" date="2025-09" db="UniProtKB">
        <authorList>
            <consortium name="Ensembl"/>
        </authorList>
    </citation>
    <scope>IDENTIFICATION</scope>
</reference>
<comment type="cofactor">
    <cofactor evidence="17">
        <name>Zn(2+)</name>
        <dbReference type="ChEBI" id="CHEBI:29105"/>
    </cofactor>
    <text evidence="17">Binds 2 Zn(2+) ions per subunit.</text>
</comment>
<dbReference type="InterPro" id="IPR000585">
    <property type="entry name" value="Hemopexin-like_dom"/>
</dbReference>
<feature type="binding site" evidence="17">
    <location>
        <position position="458"/>
    </location>
    <ligand>
        <name>Ca(2+)</name>
        <dbReference type="ChEBI" id="CHEBI:29108"/>
        <label>4</label>
    </ligand>
</feature>
<dbReference type="InterPro" id="IPR036365">
    <property type="entry name" value="PGBD-like_sf"/>
</dbReference>
<dbReference type="Proteomes" id="UP001501920">
    <property type="component" value="Chromosome 18"/>
</dbReference>
<dbReference type="GO" id="GO:0030198">
    <property type="term" value="P:extracellular matrix organization"/>
    <property type="evidence" value="ECO:0007669"/>
    <property type="project" value="TreeGrafter"/>
</dbReference>
<feature type="binding site" evidence="17">
    <location>
        <position position="213"/>
    </location>
    <ligand>
        <name>Ca(2+)</name>
        <dbReference type="ChEBI" id="CHEBI:29108"/>
        <label>2</label>
    </ligand>
</feature>
<keyword evidence="7" id="KW-0732">Signal</keyword>
<dbReference type="Pfam" id="PF00045">
    <property type="entry name" value="Hemopexin"/>
    <property type="match status" value="3"/>
</dbReference>
<evidence type="ECO:0000256" key="1">
    <source>
        <dbReference type="ARBA" id="ARBA00004498"/>
    </source>
</evidence>
<dbReference type="InterPro" id="IPR001818">
    <property type="entry name" value="Pept_M10_metallopeptidase"/>
</dbReference>
<comment type="cofactor">
    <cofactor evidence="17">
        <name>Ca(2+)</name>
        <dbReference type="ChEBI" id="CHEBI:29108"/>
    </cofactor>
    <text evidence="17">Can bind about 5 Ca(2+) ions per subunit.</text>
</comment>
<proteinExistence type="inferred from homology"/>
<evidence type="ECO:0000256" key="5">
    <source>
        <dbReference type="ARBA" id="ARBA00022670"/>
    </source>
</evidence>
<dbReference type="PANTHER" id="PTHR10201">
    <property type="entry name" value="MATRIX METALLOPROTEINASE"/>
    <property type="match status" value="1"/>
</dbReference>
<feature type="binding site" evidence="17">
    <location>
        <position position="411"/>
    </location>
    <ligand>
        <name>Ca(2+)</name>
        <dbReference type="ChEBI" id="CHEBI:29108"/>
        <label>5</label>
    </ligand>
</feature>
<reference evidence="24 25" key="1">
    <citation type="submission" date="2020-10" db="EMBL/GenBank/DDBJ databases">
        <title>Pygocentrus nattereri (red-bellied piranha) genome, fPygNat1, primary haplotype.</title>
        <authorList>
            <person name="Myers G."/>
            <person name="Meyer A."/>
            <person name="Karagic N."/>
            <person name="Pippel M."/>
            <person name="Winkler S."/>
            <person name="Tracey A."/>
            <person name="Wood J."/>
            <person name="Formenti G."/>
            <person name="Howe K."/>
            <person name="Fedrigo O."/>
            <person name="Jarvis E.D."/>
        </authorList>
    </citation>
    <scope>NUCLEOTIDE SEQUENCE [LARGE SCALE GENOMIC DNA]</scope>
</reference>
<dbReference type="PIRSF" id="PIRSF001191">
    <property type="entry name" value="Peptidase_M10A_matrix"/>
    <property type="match status" value="1"/>
</dbReference>
<dbReference type="FunFam" id="3.40.390.10:FF:000007">
    <property type="entry name" value="Collagenase 3"/>
    <property type="match status" value="1"/>
</dbReference>
<feature type="binding site" evidence="17">
    <location>
        <position position="204"/>
    </location>
    <ligand>
        <name>Zn(2+)</name>
        <dbReference type="ChEBI" id="CHEBI:29105"/>
        <label>1</label>
    </ligand>
</feature>
<dbReference type="InterPro" id="IPR006026">
    <property type="entry name" value="Peptidase_Metallo"/>
</dbReference>
<feature type="binding site" evidence="17">
    <location>
        <position position="191"/>
    </location>
    <ligand>
        <name>Zn(2+)</name>
        <dbReference type="ChEBI" id="CHEBI:29105"/>
        <label>1</label>
    </ligand>
</feature>
<dbReference type="GO" id="GO:0031012">
    <property type="term" value="C:extracellular matrix"/>
    <property type="evidence" value="ECO:0007669"/>
    <property type="project" value="InterPro"/>
</dbReference>
<feature type="binding site" evidence="17">
    <location>
        <position position="219"/>
    </location>
    <ligand>
        <name>Ca(2+)</name>
        <dbReference type="ChEBI" id="CHEBI:29108"/>
        <label>3</label>
    </ligand>
</feature>
<dbReference type="InterPro" id="IPR018487">
    <property type="entry name" value="Hemopexin-like_repeat"/>
</dbReference>
<feature type="modified residue" description="Phosphotyrosine; by PKDCC" evidence="19">
    <location>
        <position position="392"/>
    </location>
</feature>
<feature type="binding site" evidence="17">
    <location>
        <position position="199"/>
    </location>
    <ligand>
        <name>Ca(2+)</name>
        <dbReference type="ChEBI" id="CHEBI:29108"/>
        <label>3</label>
    </ligand>
</feature>
<dbReference type="GO" id="GO:0004222">
    <property type="term" value="F:metalloendopeptidase activity"/>
    <property type="evidence" value="ECO:0007669"/>
    <property type="project" value="InterPro"/>
</dbReference>
<keyword evidence="13" id="KW-0865">Zymogen</keyword>
<feature type="active site" evidence="15">
    <location>
        <position position="240"/>
    </location>
</feature>
<sequence>MTAGHISSSAPLKEKQEMENMGLLTLTLAVCLVLCDGAPASVTQETVSTEDQEAAEAYLKHFYSDSSTSSVSGRRVSIQDFETTLKQMQEFFGLEVTGKLDTNTIKVIKKPRCGVSDVAEFGHFPGKPKWEKKTITYRITEYTPDLSQRDVDAVITQAFKLYSDVIPLDFKQVYSGTADIMILFKARYHGDFHPFDGPSGVLAHAMSPGPDVGGDTHFDDDEQWTLSAAGVNLLLVAAHEFGHALGLDHSRDPSALMYPTYQYVNTNGYRLPLDDKRGVQALYGVRESPYPQPQPEPNPQPKPEPGPNPPEPCKRDLVFDAATSIRGELYFFKNEYYWKKTSSSIQQIRIKSTWPAINSVDAAYEFKSKGVSYFFKGQQYWGVKGPVSLPGYPKPISQFGFPSSVTKIDAAVYVKSTGRTLFFVGSNYWSFNERTGKMDRGFPKPIHHDFPGIGSRVDAAFENYGYLYFSDGARQTEYEYKKGRVRRVLLNYGWLNCY</sequence>
<comment type="similarity">
    <text evidence="2">Belongs to the peptidase M10A family.</text>
</comment>
<dbReference type="GeneTree" id="ENSGT00940000167100"/>
<feature type="binding site" evidence="17">
    <location>
        <position position="215"/>
    </location>
    <ligand>
        <name>Ca(2+)</name>
        <dbReference type="ChEBI" id="CHEBI:29108"/>
        <label>2</label>
    </ligand>
</feature>
<keyword evidence="11 17" id="KW-0106">Calcium</keyword>
<feature type="binding site" evidence="16">
    <location>
        <position position="249"/>
    </location>
    <ligand>
        <name>Zn(2+)</name>
        <dbReference type="ChEBI" id="CHEBI:29105"/>
        <label>2</label>
        <note>catalytic</note>
    </ligand>
</feature>
<reference evidence="24" key="2">
    <citation type="submission" date="2025-08" db="UniProtKB">
        <authorList>
            <consortium name="Ensembl"/>
        </authorList>
    </citation>
    <scope>IDENTIFICATION</scope>
</reference>
<dbReference type="PRINTS" id="PR00138">
    <property type="entry name" value="MATRIXIN"/>
</dbReference>
<feature type="binding site" evidence="17">
    <location>
        <position position="196"/>
    </location>
    <ligand>
        <name>Ca(2+)</name>
        <dbReference type="ChEBI" id="CHEBI:29108"/>
        <label>3</label>
    </ligand>
</feature>
<dbReference type="FunFam" id="2.110.10.10:FF:000002">
    <property type="entry name" value="Matrix metallopeptidase 3"/>
    <property type="match status" value="1"/>
</dbReference>
<dbReference type="STRING" id="42514.ENSPNAP00000021753"/>
<evidence type="ECO:0000256" key="7">
    <source>
        <dbReference type="ARBA" id="ARBA00022729"/>
    </source>
</evidence>
<dbReference type="PANTHER" id="PTHR10201:SF316">
    <property type="entry name" value="STROMELYSIN-2 PRECURSOR"/>
    <property type="match status" value="1"/>
</dbReference>
<evidence type="ECO:0000256" key="20">
    <source>
        <dbReference type="PIRSR" id="PIRSR621190-5"/>
    </source>
</evidence>
<feature type="binding site" evidence="17">
    <location>
        <position position="363"/>
    </location>
    <ligand>
        <name>Ca(2+)</name>
        <dbReference type="ChEBI" id="CHEBI:29108"/>
        <label>5</label>
    </ligand>
</feature>
<dbReference type="AlphaFoldDB" id="A0A3B4DE73"/>
<dbReference type="PROSITE" id="PS51642">
    <property type="entry name" value="HEMOPEXIN_2"/>
    <property type="match status" value="2"/>
</dbReference>
<keyword evidence="10 16" id="KW-0862">Zinc</keyword>
<dbReference type="SUPFAM" id="SSF47090">
    <property type="entry name" value="PGBD-like"/>
    <property type="match status" value="1"/>
</dbReference>
<evidence type="ECO:0000259" key="23">
    <source>
        <dbReference type="SMART" id="SM00235"/>
    </source>
</evidence>
<feature type="binding site" evidence="17">
    <location>
        <position position="257"/>
    </location>
    <ligand>
        <name>Zn(2+)</name>
        <dbReference type="ChEBI" id="CHEBI:29105"/>
        <label>2</label>
        <note>catalytic</note>
    </ligand>
</feature>
<feature type="disulfide bond" evidence="18">
    <location>
        <begin position="313"/>
        <end position="497"/>
    </location>
</feature>
<dbReference type="Gene3D" id="2.110.10.10">
    <property type="entry name" value="Hemopexin-like domain"/>
    <property type="match status" value="1"/>
</dbReference>
<feature type="binding site" description="in inhibited form" evidence="17">
    <location>
        <position position="113"/>
    </location>
    <ligand>
        <name>Zn(2+)</name>
        <dbReference type="ChEBI" id="CHEBI:29105"/>
        <label>2</label>
        <note>catalytic</note>
    </ligand>
</feature>
<feature type="binding site" evidence="16">
    <location>
        <position position="239"/>
    </location>
    <ligand>
        <name>Zn(2+)</name>
        <dbReference type="ChEBI" id="CHEBI:29105"/>
        <label>2</label>
        <note>catalytic</note>
    </ligand>
</feature>
<feature type="binding site" evidence="17">
    <location>
        <position position="217"/>
    </location>
    <ligand>
        <name>Zn(2+)</name>
        <dbReference type="ChEBI" id="CHEBI:29105"/>
        <label>1</label>
    </ligand>
</feature>
<keyword evidence="4" id="KW-0272">Extracellular matrix</keyword>
<keyword evidence="6 16" id="KW-0479">Metal-binding</keyword>
<evidence type="ECO:0000256" key="8">
    <source>
        <dbReference type="ARBA" id="ARBA00022737"/>
    </source>
</evidence>
<keyword evidence="12" id="KW-0482">Metalloprotease</keyword>
<feature type="binding site" evidence="17">
    <location>
        <position position="220"/>
    </location>
    <ligand>
        <name>Ca(2+)</name>
        <dbReference type="ChEBI" id="CHEBI:29108"/>
        <label>1</label>
    </ligand>
</feature>
<evidence type="ECO:0000256" key="13">
    <source>
        <dbReference type="ARBA" id="ARBA00023145"/>
    </source>
</evidence>
<dbReference type="InterPro" id="IPR002477">
    <property type="entry name" value="Peptidoglycan-bd-like"/>
</dbReference>
<evidence type="ECO:0000256" key="15">
    <source>
        <dbReference type="PIRSR" id="PIRSR001191-1"/>
    </source>
</evidence>
<evidence type="ECO:0000256" key="4">
    <source>
        <dbReference type="ARBA" id="ARBA00022530"/>
    </source>
</evidence>
<organism evidence="24 25">
    <name type="scientific">Pygocentrus nattereri</name>
    <name type="common">Red-bellied piranha</name>
    <dbReference type="NCBI Taxonomy" id="42514"/>
    <lineage>
        <taxon>Eukaryota</taxon>
        <taxon>Metazoa</taxon>
        <taxon>Chordata</taxon>
        <taxon>Craniata</taxon>
        <taxon>Vertebrata</taxon>
        <taxon>Euteleostomi</taxon>
        <taxon>Actinopterygii</taxon>
        <taxon>Neopterygii</taxon>
        <taxon>Teleostei</taxon>
        <taxon>Ostariophysi</taxon>
        <taxon>Characiformes</taxon>
        <taxon>Characoidei</taxon>
        <taxon>Pygocentrus</taxon>
    </lineage>
</organism>
<dbReference type="SUPFAM" id="SSF50923">
    <property type="entry name" value="Hemopexin-like domain"/>
    <property type="match status" value="1"/>
</dbReference>
<feature type="binding site" evidence="17">
    <location>
        <position position="197"/>
    </location>
    <ligand>
        <name>Ca(2+)</name>
        <dbReference type="ChEBI" id="CHEBI:29108"/>
        <label>3</label>
    </ligand>
</feature>
<feature type="binding site" evidence="16">
    <location>
        <position position="243"/>
    </location>
    <ligand>
        <name>Zn(2+)</name>
        <dbReference type="ChEBI" id="CHEBI:29105"/>
        <label>2</label>
        <note>catalytic</note>
    </ligand>
</feature>
<feature type="binding site" evidence="17">
    <location>
        <position position="320"/>
    </location>
    <ligand>
        <name>Ca(2+)</name>
        <dbReference type="ChEBI" id="CHEBI:29108"/>
        <label>4</label>
    </ligand>
</feature>
<evidence type="ECO:0000256" key="6">
    <source>
        <dbReference type="ARBA" id="ARBA00022723"/>
    </source>
</evidence>
<keyword evidence="3" id="KW-0964">Secreted</keyword>
<feature type="compositionally biased region" description="Pro residues" evidence="22">
    <location>
        <begin position="290"/>
        <end position="311"/>
    </location>
</feature>
<dbReference type="InterPro" id="IPR024079">
    <property type="entry name" value="MetalloPept_cat_dom_sf"/>
</dbReference>
<dbReference type="SMART" id="SM00120">
    <property type="entry name" value="HX"/>
    <property type="match status" value="4"/>
</dbReference>
<comment type="subcellular location">
    <subcellularLocation>
        <location evidence="1">Secreted</location>
        <location evidence="1">Extracellular space</location>
        <location evidence="1">Extracellular matrix</location>
    </subcellularLocation>
</comment>
<evidence type="ECO:0000256" key="9">
    <source>
        <dbReference type="ARBA" id="ARBA00022801"/>
    </source>
</evidence>
<feature type="binding site" evidence="17">
    <location>
        <position position="189"/>
    </location>
    <ligand>
        <name>Zn(2+)</name>
        <dbReference type="ChEBI" id="CHEBI:29105"/>
        <label>1</label>
    </ligand>
</feature>
<dbReference type="InterPro" id="IPR036375">
    <property type="entry name" value="Hemopexin-like_dom_sf"/>
</dbReference>
<dbReference type="InterPro" id="IPR033739">
    <property type="entry name" value="M10A_MMP"/>
</dbReference>
<feature type="repeat" description="Hemopexin" evidence="21">
    <location>
        <begin position="405"/>
        <end position="453"/>
    </location>
</feature>
<feature type="binding site" evidence="17">
    <location>
        <position position="361"/>
    </location>
    <ligand>
        <name>Ca(2+)</name>
        <dbReference type="ChEBI" id="CHEBI:29108"/>
        <label>4</label>
    </ligand>
</feature>
<keyword evidence="25" id="KW-1185">Reference proteome</keyword>
<keyword evidence="5" id="KW-0645">Protease</keyword>
<evidence type="ECO:0000256" key="3">
    <source>
        <dbReference type="ARBA" id="ARBA00022525"/>
    </source>
</evidence>
<dbReference type="InterPro" id="IPR021190">
    <property type="entry name" value="Pept_M10A"/>
</dbReference>
<keyword evidence="9" id="KW-0378">Hydrolase</keyword>
<feature type="domain" description="Peptidase metallopeptidase" evidence="23">
    <location>
        <begin position="126"/>
        <end position="285"/>
    </location>
</feature>
<feature type="binding site" evidence="17">
    <location>
        <position position="179"/>
    </location>
    <ligand>
        <name>Ca(2+)</name>
        <dbReference type="ChEBI" id="CHEBI:29108"/>
        <label>2</label>
    </ligand>
</feature>
<evidence type="ECO:0000256" key="21">
    <source>
        <dbReference type="PROSITE-ProRule" id="PRU01011"/>
    </source>
</evidence>